<organism evidence="1">
    <name type="scientific">marine sediment metagenome</name>
    <dbReference type="NCBI Taxonomy" id="412755"/>
    <lineage>
        <taxon>unclassified sequences</taxon>
        <taxon>metagenomes</taxon>
        <taxon>ecological metagenomes</taxon>
    </lineage>
</organism>
<name>X1I972_9ZZZZ</name>
<evidence type="ECO:0000313" key="1">
    <source>
        <dbReference type="EMBL" id="GAH54123.1"/>
    </source>
</evidence>
<proteinExistence type="predicted"/>
<sequence length="133" mass="13862">MKRPCVLAACLVSAFVRPAAADILRVIPQSALVVVVTRNADMAEKNFRAVAGKISGKTPKDDLVEALLRGFADVDASVKGQLAAATVNRTAPMALVMMAPKADAAGVPGAIVLKVTNYRTFLEKLAELTGTAV</sequence>
<accession>X1I972</accession>
<dbReference type="AlphaFoldDB" id="X1I972"/>
<protein>
    <submittedName>
        <fullName evidence="1">Uncharacterized protein</fullName>
    </submittedName>
</protein>
<reference evidence="1" key="1">
    <citation type="journal article" date="2014" name="Front. Microbiol.">
        <title>High frequency of phylogenetically diverse reductive dehalogenase-homologous genes in deep subseafloor sedimentary metagenomes.</title>
        <authorList>
            <person name="Kawai M."/>
            <person name="Futagami T."/>
            <person name="Toyoda A."/>
            <person name="Takaki Y."/>
            <person name="Nishi S."/>
            <person name="Hori S."/>
            <person name="Arai W."/>
            <person name="Tsubouchi T."/>
            <person name="Morono Y."/>
            <person name="Uchiyama I."/>
            <person name="Ito T."/>
            <person name="Fujiyama A."/>
            <person name="Inagaki F."/>
            <person name="Takami H."/>
        </authorList>
    </citation>
    <scope>NUCLEOTIDE SEQUENCE</scope>
    <source>
        <strain evidence="1">Expedition CK06-06</strain>
    </source>
</reference>
<dbReference type="EMBL" id="BARU01020875">
    <property type="protein sequence ID" value="GAH54123.1"/>
    <property type="molecule type" value="Genomic_DNA"/>
</dbReference>
<gene>
    <name evidence="1" type="ORF">S03H2_34236</name>
</gene>
<feature type="non-terminal residue" evidence="1">
    <location>
        <position position="133"/>
    </location>
</feature>
<comment type="caution">
    <text evidence="1">The sequence shown here is derived from an EMBL/GenBank/DDBJ whole genome shotgun (WGS) entry which is preliminary data.</text>
</comment>